<keyword evidence="5" id="KW-1185">Reference proteome</keyword>
<dbReference type="PROSITE" id="PS50837">
    <property type="entry name" value="NACHT"/>
    <property type="match status" value="1"/>
</dbReference>
<evidence type="ECO:0000259" key="3">
    <source>
        <dbReference type="PROSITE" id="PS50837"/>
    </source>
</evidence>
<organism evidence="4 5">
    <name type="scientific">Streptomyces flavalbus</name>
    <dbReference type="NCBI Taxonomy" id="2665155"/>
    <lineage>
        <taxon>Bacteria</taxon>
        <taxon>Bacillati</taxon>
        <taxon>Actinomycetota</taxon>
        <taxon>Actinomycetes</taxon>
        <taxon>Kitasatosporales</taxon>
        <taxon>Streptomycetaceae</taxon>
        <taxon>Streptomyces</taxon>
    </lineage>
</organism>
<dbReference type="Proteomes" id="UP001597023">
    <property type="component" value="Unassembled WGS sequence"/>
</dbReference>
<accession>A0ABW2WAR9</accession>
<dbReference type="PANTHER" id="PTHR46844">
    <property type="entry name" value="SLR5058 PROTEIN"/>
    <property type="match status" value="1"/>
</dbReference>
<evidence type="ECO:0000256" key="1">
    <source>
        <dbReference type="ARBA" id="ARBA00022741"/>
    </source>
</evidence>
<proteinExistence type="predicted"/>
<feature type="domain" description="NACHT" evidence="3">
    <location>
        <begin position="260"/>
        <end position="590"/>
    </location>
</feature>
<keyword evidence="1" id="KW-0547">Nucleotide-binding</keyword>
<dbReference type="Pfam" id="PF05729">
    <property type="entry name" value="NACHT"/>
    <property type="match status" value="1"/>
</dbReference>
<comment type="caution">
    <text evidence="4">The sequence shown here is derived from an EMBL/GenBank/DDBJ whole genome shotgun (WGS) entry which is preliminary data.</text>
</comment>
<evidence type="ECO:0000256" key="2">
    <source>
        <dbReference type="ARBA" id="ARBA00022840"/>
    </source>
</evidence>
<dbReference type="SUPFAM" id="SSF52540">
    <property type="entry name" value="P-loop containing nucleoside triphosphate hydrolases"/>
    <property type="match status" value="1"/>
</dbReference>
<dbReference type="Gene3D" id="3.80.10.10">
    <property type="entry name" value="Ribonuclease Inhibitor"/>
    <property type="match status" value="1"/>
</dbReference>
<name>A0ABW2WAR9_9ACTN</name>
<protein>
    <submittedName>
        <fullName evidence="4">NACHT domain-containing protein</fullName>
    </submittedName>
</protein>
<evidence type="ECO:0000313" key="4">
    <source>
        <dbReference type="EMBL" id="MFD0316517.1"/>
    </source>
</evidence>
<dbReference type="InterPro" id="IPR007111">
    <property type="entry name" value="NACHT_NTPase"/>
</dbReference>
<sequence>MEPSVIGVKVASGVVGPLIRKLFVAEGPGAGLVDQPVRISGLVSFRGEKRTLTIDDLHKLAAELVRRALRDGERPVAPDEETAVQVALARSLHALGDLTMTDVQAVELGHEALARRLRAMCPEHAAILSLDASLFYENLLDTACLHILHFFTQRSTFVPRTLVEQTRRQRELIAKVDALIARTPATGGTDTAFEQRYQAYVPTRHGHLTIYGIDLHHSPDRWPLDAAYLSLQALGPAEDAVAGQHAATALPAEQALADHDRVLLRGVAGSGKTTLVQWLAVTAARGERGDVIPFVLPLRTLVRHPGGLPSPDAFLAAVRVPFHASQPEGWADRVLTARRGLLLVDGIDEIPERERERTRRWLRELLDVYPGNRWLVTSRPSAVREDWLAADGFTELALAPMSQDDIAAFIARWHTAARADAPDPDRLDDYERSLLDAVRTKPDLGRLATNPLMCGLVCALHRDRRGYLPHGRQELYDAALSMLLARRDEERDMTGQDDVRLSELPQIQLLQRLAYWLIRNNQSEMDRERAERIIAEVLPSLPSAAAQGDAGTILRHLLVRSGLLREPAVGTVEFVHRTFQDYLGAKAAVEDGDFGLLVRGASDEQWADVIRMAMAHARPRERADLLRDLTRAADRAEGPASTRIRLLALASLEHATELDPTVRAEVERGAAALIPPRTTEEARALAEVGPLVLELLPGPEGLTDAEARAVVVTASLIGTEAAVPVLARFRSHRAVEVRAQLAWTWYRFPARWYGEEVVTRLPEDDLFFAVHSEDHLRVLREAGGRSSLQLVGEVDPDGLPSETVTRLMIRGNGRLRDLRCLAELHRLTWLSLDALPGLERPDALAPLARARTLDALDLGIRLKAASLDEALPHELPLRYLRFAKKALVETGLSGLRRFGSLRRLSLAALPPLSPEDYEEIASHPTLEQLQLDWKSFDWDGLMPHITRLRLNNVDKDQGLSALPEVFPNLRELDLVLNPGTTNVPSDVLSALPVPPTVMNVGEVL</sequence>
<dbReference type="EMBL" id="JBHTEB010000001">
    <property type="protein sequence ID" value="MFD0316517.1"/>
    <property type="molecule type" value="Genomic_DNA"/>
</dbReference>
<keyword evidence="2" id="KW-0067">ATP-binding</keyword>
<dbReference type="PANTHER" id="PTHR46844:SF1">
    <property type="entry name" value="SLR5058 PROTEIN"/>
    <property type="match status" value="1"/>
</dbReference>
<dbReference type="InterPro" id="IPR032675">
    <property type="entry name" value="LRR_dom_sf"/>
</dbReference>
<reference evidence="5" key="1">
    <citation type="journal article" date="2019" name="Int. J. Syst. Evol. Microbiol.">
        <title>The Global Catalogue of Microorganisms (GCM) 10K type strain sequencing project: providing services to taxonomists for standard genome sequencing and annotation.</title>
        <authorList>
            <consortium name="The Broad Institute Genomics Platform"/>
            <consortium name="The Broad Institute Genome Sequencing Center for Infectious Disease"/>
            <person name="Wu L."/>
            <person name="Ma J."/>
        </authorList>
    </citation>
    <scope>NUCLEOTIDE SEQUENCE [LARGE SCALE GENOMIC DNA]</scope>
    <source>
        <strain evidence="5">CGMCC 4.7400</strain>
    </source>
</reference>
<dbReference type="RefSeq" id="WP_381611175.1">
    <property type="nucleotide sequence ID" value="NZ_JBHTEB010000001.1"/>
</dbReference>
<evidence type="ECO:0000313" key="5">
    <source>
        <dbReference type="Proteomes" id="UP001597023"/>
    </source>
</evidence>
<dbReference type="InterPro" id="IPR027417">
    <property type="entry name" value="P-loop_NTPase"/>
</dbReference>
<dbReference type="SUPFAM" id="SSF52047">
    <property type="entry name" value="RNI-like"/>
    <property type="match status" value="1"/>
</dbReference>
<gene>
    <name evidence="4" type="ORF">ACFQZ6_20330</name>
</gene>
<dbReference type="InterPro" id="IPR054547">
    <property type="entry name" value="NNH1"/>
</dbReference>
<dbReference type="Pfam" id="PF22733">
    <property type="entry name" value="NNH1"/>
    <property type="match status" value="1"/>
</dbReference>
<dbReference type="Gene3D" id="3.40.50.300">
    <property type="entry name" value="P-loop containing nucleotide triphosphate hydrolases"/>
    <property type="match status" value="1"/>
</dbReference>